<evidence type="ECO:0000256" key="3">
    <source>
        <dbReference type="ARBA" id="ARBA00022527"/>
    </source>
</evidence>
<evidence type="ECO:0000256" key="1">
    <source>
        <dbReference type="ARBA" id="ARBA00006234"/>
    </source>
</evidence>
<dbReference type="GO" id="GO:0005524">
    <property type="term" value="F:ATP binding"/>
    <property type="evidence" value="ECO:0007669"/>
    <property type="project" value="UniProtKB-UniRule"/>
</dbReference>
<dbReference type="InterPro" id="IPR000719">
    <property type="entry name" value="Prot_kinase_dom"/>
</dbReference>
<feature type="region of interest" description="Disordered" evidence="11">
    <location>
        <begin position="383"/>
        <end position="412"/>
    </location>
</feature>
<keyword evidence="3" id="KW-0723">Serine/threonine-protein kinase</keyword>
<dbReference type="EC" id="2.7.11.1" evidence="2"/>
<feature type="domain" description="KA1" evidence="13">
    <location>
        <begin position="581"/>
        <end position="630"/>
    </location>
</feature>
<dbReference type="FunFam" id="3.30.200.20:FF:000315">
    <property type="entry name" value="Calcium-dependent protein kinase 3"/>
    <property type="match status" value="1"/>
</dbReference>
<proteinExistence type="inferred from homology"/>
<evidence type="ECO:0000313" key="16">
    <source>
        <dbReference type="Proteomes" id="UP000790347"/>
    </source>
</evidence>
<evidence type="ECO:0000256" key="6">
    <source>
        <dbReference type="ARBA" id="ARBA00022777"/>
    </source>
</evidence>
<evidence type="ECO:0000256" key="4">
    <source>
        <dbReference type="ARBA" id="ARBA00022679"/>
    </source>
</evidence>
<reference evidence="14" key="3">
    <citation type="journal article" date="2021" name="World Allergy Organ. J.">
        <title>Chromosome-level assembly of Dermatophagoides farinae genome and transcriptome reveals two novel allergens Der f 37 and Der f 39.</title>
        <authorList>
            <person name="Chen J."/>
            <person name="Cai Z."/>
            <person name="Fan D."/>
            <person name="Hu J."/>
            <person name="Hou Y."/>
            <person name="He Y."/>
            <person name="Zhang Z."/>
            <person name="Zhao Z."/>
            <person name="Gao P."/>
            <person name="Hu W."/>
            <person name="Sun J."/>
            <person name="Li J."/>
            <person name="Ji K."/>
        </authorList>
    </citation>
    <scope>NUCLEOTIDE SEQUENCE</scope>
    <source>
        <strain evidence="14">JKM2019</strain>
    </source>
</reference>
<dbReference type="Pfam" id="PF00069">
    <property type="entry name" value="Pkinase"/>
    <property type="match status" value="1"/>
</dbReference>
<evidence type="ECO:0000256" key="11">
    <source>
        <dbReference type="SAM" id="MobiDB-lite"/>
    </source>
</evidence>
<reference evidence="14" key="2">
    <citation type="submission" date="2020-06" db="EMBL/GenBank/DDBJ databases">
        <authorList>
            <person name="Ji K."/>
            <person name="Li J."/>
        </authorList>
    </citation>
    <scope>NUCLEOTIDE SEQUENCE</scope>
    <source>
        <strain evidence="14">JKM2019</strain>
        <tissue evidence="14">Whole body</tissue>
    </source>
</reference>
<dbReference type="PROSITE" id="PS00107">
    <property type="entry name" value="PROTEIN_KINASE_ATP"/>
    <property type="match status" value="1"/>
</dbReference>
<reference evidence="15" key="1">
    <citation type="submission" date="2013-05" db="EMBL/GenBank/DDBJ databases">
        <authorList>
            <person name="Yim A.K.Y."/>
            <person name="Chan T.F."/>
            <person name="Ji K.M."/>
            <person name="Liu X.Y."/>
            <person name="Zhou J.W."/>
            <person name="Li R.Q."/>
            <person name="Yang K.Y."/>
            <person name="Li J."/>
            <person name="Li M."/>
            <person name="Law P.T.W."/>
            <person name="Wu Y.L."/>
            <person name="Cai Z.L."/>
            <person name="Qin H."/>
            <person name="Bao Y."/>
            <person name="Leung R.K.K."/>
            <person name="Ng P.K.S."/>
            <person name="Zou J."/>
            <person name="Zhong X.J."/>
            <person name="Ran P.X."/>
            <person name="Zhong N.S."/>
            <person name="Liu Z.G."/>
            <person name="Tsui S.K.W."/>
        </authorList>
    </citation>
    <scope>NUCLEOTIDE SEQUENCE</scope>
    <source>
        <strain evidence="15">Derf</strain>
        <tissue evidence="15">Whole organism</tissue>
    </source>
</reference>
<dbReference type="PROSITE" id="PS00108">
    <property type="entry name" value="PROTEIN_KINASE_ST"/>
    <property type="match status" value="1"/>
</dbReference>
<dbReference type="Gene3D" id="1.10.510.10">
    <property type="entry name" value="Transferase(Phosphotransferase) domain 1"/>
    <property type="match status" value="1"/>
</dbReference>
<dbReference type="InterPro" id="IPR011009">
    <property type="entry name" value="Kinase-like_dom_sf"/>
</dbReference>
<dbReference type="Proteomes" id="UP000790347">
    <property type="component" value="Unassembled WGS sequence"/>
</dbReference>
<dbReference type="Gene3D" id="3.30.310.80">
    <property type="entry name" value="Kinase associated domain 1, KA1"/>
    <property type="match status" value="1"/>
</dbReference>
<organism evidence="15 16">
    <name type="scientific">Dermatophagoides farinae</name>
    <name type="common">American house dust mite</name>
    <dbReference type="NCBI Taxonomy" id="6954"/>
    <lineage>
        <taxon>Eukaryota</taxon>
        <taxon>Metazoa</taxon>
        <taxon>Ecdysozoa</taxon>
        <taxon>Arthropoda</taxon>
        <taxon>Chelicerata</taxon>
        <taxon>Arachnida</taxon>
        <taxon>Acari</taxon>
        <taxon>Acariformes</taxon>
        <taxon>Sarcoptiformes</taxon>
        <taxon>Astigmata</taxon>
        <taxon>Psoroptidia</taxon>
        <taxon>Analgoidea</taxon>
        <taxon>Pyroglyphidae</taxon>
        <taxon>Dermatophagoidinae</taxon>
        <taxon>Dermatophagoides</taxon>
    </lineage>
</organism>
<dbReference type="GO" id="GO:0004674">
    <property type="term" value="F:protein serine/threonine kinase activity"/>
    <property type="evidence" value="ECO:0007669"/>
    <property type="project" value="UniProtKB-KW"/>
</dbReference>
<comment type="catalytic activity">
    <reaction evidence="9">
        <text>L-seryl-[protein] + ATP = O-phospho-L-seryl-[protein] + ADP + H(+)</text>
        <dbReference type="Rhea" id="RHEA:17989"/>
        <dbReference type="Rhea" id="RHEA-COMP:9863"/>
        <dbReference type="Rhea" id="RHEA-COMP:11604"/>
        <dbReference type="ChEBI" id="CHEBI:15378"/>
        <dbReference type="ChEBI" id="CHEBI:29999"/>
        <dbReference type="ChEBI" id="CHEBI:30616"/>
        <dbReference type="ChEBI" id="CHEBI:83421"/>
        <dbReference type="ChEBI" id="CHEBI:456216"/>
        <dbReference type="EC" id="2.7.11.1"/>
    </reaction>
</comment>
<evidence type="ECO:0000256" key="5">
    <source>
        <dbReference type="ARBA" id="ARBA00022741"/>
    </source>
</evidence>
<dbReference type="InterPro" id="IPR001772">
    <property type="entry name" value="KA1_dom"/>
</dbReference>
<feature type="compositionally biased region" description="Polar residues" evidence="11">
    <location>
        <begin position="384"/>
        <end position="400"/>
    </location>
</feature>
<dbReference type="PROSITE" id="PS50011">
    <property type="entry name" value="PROTEIN_KINASE_DOM"/>
    <property type="match status" value="1"/>
</dbReference>
<feature type="binding site" evidence="10">
    <location>
        <position position="40"/>
    </location>
    <ligand>
        <name>ATP</name>
        <dbReference type="ChEBI" id="CHEBI:30616"/>
    </ligand>
</feature>
<keyword evidence="7 10" id="KW-0067">ATP-binding</keyword>
<dbReference type="EMBL" id="SDOV01000005">
    <property type="protein sequence ID" value="KAH7640237.1"/>
    <property type="molecule type" value="Genomic_DNA"/>
</dbReference>
<keyword evidence="5 10" id="KW-0547">Nucleotide-binding</keyword>
<dbReference type="PANTHER" id="PTHR24346">
    <property type="entry name" value="MAP/MICROTUBULE AFFINITY-REGULATING KINASE"/>
    <property type="match status" value="1"/>
</dbReference>
<dbReference type="PANTHER" id="PTHR24346:SF30">
    <property type="entry name" value="MATERNAL EMBRYONIC LEUCINE ZIPPER KINASE"/>
    <property type="match status" value="1"/>
</dbReference>
<evidence type="ECO:0000313" key="15">
    <source>
        <dbReference type="EMBL" id="KAH9502086.1"/>
    </source>
</evidence>
<evidence type="ECO:0000256" key="10">
    <source>
        <dbReference type="PROSITE-ProRule" id="PRU10141"/>
    </source>
</evidence>
<keyword evidence="6 14" id="KW-0418">Kinase</keyword>
<dbReference type="OrthoDB" id="6510310at2759"/>
<dbReference type="SUPFAM" id="SSF56112">
    <property type="entry name" value="Protein kinase-like (PK-like)"/>
    <property type="match status" value="1"/>
</dbReference>
<accession>A0A922HT30</accession>
<feature type="domain" description="Protein kinase" evidence="12">
    <location>
        <begin position="11"/>
        <end position="265"/>
    </location>
</feature>
<dbReference type="AlphaFoldDB" id="A0A922HT30"/>
<dbReference type="InterPro" id="IPR008271">
    <property type="entry name" value="Ser/Thr_kinase_AS"/>
</dbReference>
<evidence type="ECO:0000256" key="8">
    <source>
        <dbReference type="ARBA" id="ARBA00047899"/>
    </source>
</evidence>
<evidence type="ECO:0000256" key="2">
    <source>
        <dbReference type="ARBA" id="ARBA00012513"/>
    </source>
</evidence>
<evidence type="ECO:0000259" key="13">
    <source>
        <dbReference type="PROSITE" id="PS50032"/>
    </source>
</evidence>
<dbReference type="GO" id="GO:0005737">
    <property type="term" value="C:cytoplasm"/>
    <property type="evidence" value="ECO:0007669"/>
    <property type="project" value="TreeGrafter"/>
</dbReference>
<dbReference type="SUPFAM" id="SSF103243">
    <property type="entry name" value="KA1-like"/>
    <property type="match status" value="1"/>
</dbReference>
<evidence type="ECO:0000313" key="14">
    <source>
        <dbReference type="EMBL" id="KAH7640237.1"/>
    </source>
</evidence>
<dbReference type="GO" id="GO:0035556">
    <property type="term" value="P:intracellular signal transduction"/>
    <property type="evidence" value="ECO:0007669"/>
    <property type="project" value="TreeGrafter"/>
</dbReference>
<protein>
    <recommendedName>
        <fullName evidence="2">non-specific serine/threonine protein kinase</fullName>
        <ecNumber evidence="2">2.7.11.1</ecNumber>
    </recommendedName>
</protein>
<dbReference type="InterPro" id="IPR028375">
    <property type="entry name" value="KA1/Ssp2_C"/>
</dbReference>
<keyword evidence="16" id="KW-1185">Reference proteome</keyword>
<comment type="caution">
    <text evidence="15">The sequence shown here is derived from an EMBL/GenBank/DDBJ whole genome shotgun (WGS) entry which is preliminary data.</text>
</comment>
<dbReference type="PROSITE" id="PS50032">
    <property type="entry name" value="KA1"/>
    <property type="match status" value="1"/>
</dbReference>
<dbReference type="InterPro" id="IPR017441">
    <property type="entry name" value="Protein_kinase_ATP_BS"/>
</dbReference>
<dbReference type="CDD" id="cd14003">
    <property type="entry name" value="STKc_AMPK-like"/>
    <property type="match status" value="1"/>
</dbReference>
<sequence length="634" mass="73306">MTLKHCLDGYEFHSKKLGEGGFGIVRLAIHQMTGQKVAVKIVEKRKLPKDLHRIKNEVDALKKLSHPNIVKLLQYAENDDFIYLIMEYCSGGELFDHLLSKRLLESESKQIFGLLVEILYYIHCKGIAHRDIKPENILFDDKMNIKLIDFGLCACSDTNPYGTLDCLSTACGSPAYVAPELIQGSRYSGPPVDVWSAGVLLYVLLTGTLPFDSENLAKLYNSIKEGRYKMPVHLNTDVKDLIRQMLCIDPEKRITVEEIKRHKWMMMGNVDKLTKKFEHNNNNNNNNNVENEDEMLIDEKILLKCLVKFPHLDIGQLRRLIREKLGYHRATYFLIKQKPELYPDFDRKIHERTNRRRSRSFNHDNQLPILKKIANDANHHLIESASQSTPQETPKRTINANGGCKKTTAPPATENIQRFGGGLRFTPVANSKHVQLPVKRATPINRNLFNQDDESSQMKIVQKKMMAKNEHRQTPVKKKISSEQQQQLNISNKENLANKTTTTTTTPTPKKTLLKWIKEIASPRPTNMPRRISSHNRKSLKNVFATKFFDADKCRSEIIRLFMDRQINCQEKNYTIRCVMSGKNIILLTFELEIFICCDDKRIVVQHKRIRGASWDYFKLMNDLKLQMNLNYVD</sequence>
<reference evidence="15" key="4">
    <citation type="journal article" date="2022" name="Res Sq">
        <title>Comparative Genomics Reveals Insights into the Divergent Evolution of Astigmatic Mites and Household Pest Adaptations.</title>
        <authorList>
            <person name="Xiong Q."/>
            <person name="Wan A.T.-Y."/>
            <person name="Liu X.-Y."/>
            <person name="Fung C.S.-H."/>
            <person name="Xiao X."/>
            <person name="Malainual N."/>
            <person name="Hou J."/>
            <person name="Wang L."/>
            <person name="Wang M."/>
            <person name="Yang K."/>
            <person name="Cui Y."/>
            <person name="Leung E."/>
            <person name="Nong W."/>
            <person name="Shin S.-K."/>
            <person name="Au S."/>
            <person name="Jeong K.Y."/>
            <person name="Chew F.T."/>
            <person name="Hui J."/>
            <person name="Leung T.F."/>
            <person name="Tungtrongchitr A."/>
            <person name="Zhong N."/>
            <person name="Liu Z."/>
            <person name="Tsui S."/>
        </authorList>
    </citation>
    <scope>NUCLEOTIDE SEQUENCE</scope>
    <source>
        <strain evidence="15">Derf</strain>
        <tissue evidence="15">Whole organism</tissue>
    </source>
</reference>
<dbReference type="SMART" id="SM00220">
    <property type="entry name" value="S_TKc"/>
    <property type="match status" value="1"/>
</dbReference>
<evidence type="ECO:0000259" key="12">
    <source>
        <dbReference type="PROSITE" id="PS50011"/>
    </source>
</evidence>
<evidence type="ECO:0000256" key="7">
    <source>
        <dbReference type="ARBA" id="ARBA00022840"/>
    </source>
</evidence>
<gene>
    <name evidence="15" type="ORF">DERF_012883</name>
    <name evidence="14" type="ORF">HUG17_7704</name>
</gene>
<evidence type="ECO:0000256" key="9">
    <source>
        <dbReference type="ARBA" id="ARBA00048679"/>
    </source>
</evidence>
<comment type="catalytic activity">
    <reaction evidence="8">
        <text>L-threonyl-[protein] + ATP = O-phospho-L-threonyl-[protein] + ADP + H(+)</text>
        <dbReference type="Rhea" id="RHEA:46608"/>
        <dbReference type="Rhea" id="RHEA-COMP:11060"/>
        <dbReference type="Rhea" id="RHEA-COMP:11605"/>
        <dbReference type="ChEBI" id="CHEBI:15378"/>
        <dbReference type="ChEBI" id="CHEBI:30013"/>
        <dbReference type="ChEBI" id="CHEBI:30616"/>
        <dbReference type="ChEBI" id="CHEBI:61977"/>
        <dbReference type="ChEBI" id="CHEBI:456216"/>
        <dbReference type="EC" id="2.7.11.1"/>
    </reaction>
</comment>
<dbReference type="Proteomes" id="UP000828236">
    <property type="component" value="Unassembled WGS sequence"/>
</dbReference>
<dbReference type="FunFam" id="1.10.510.10:FF:000571">
    <property type="entry name" value="Maternal embryonic leucine zipper kinase"/>
    <property type="match status" value="1"/>
</dbReference>
<keyword evidence="4" id="KW-0808">Transferase</keyword>
<name>A0A922HT30_DERFA</name>
<comment type="similarity">
    <text evidence="1">Belongs to the protein kinase superfamily. CAMK Ser/Thr protein kinase family. SNF1 subfamily.</text>
</comment>
<dbReference type="EMBL" id="ASGP02000006">
    <property type="protein sequence ID" value="KAH9502086.1"/>
    <property type="molecule type" value="Genomic_DNA"/>
</dbReference>